<gene>
    <name evidence="2" type="ORF">WJX84_007654</name>
</gene>
<feature type="region of interest" description="Disordered" evidence="1">
    <location>
        <begin position="26"/>
        <end position="73"/>
    </location>
</feature>
<evidence type="ECO:0000256" key="1">
    <source>
        <dbReference type="SAM" id="MobiDB-lite"/>
    </source>
</evidence>
<feature type="compositionally biased region" description="Polar residues" evidence="1">
    <location>
        <begin position="113"/>
        <end position="132"/>
    </location>
</feature>
<feature type="region of interest" description="Disordered" evidence="1">
    <location>
        <begin position="1"/>
        <end position="20"/>
    </location>
</feature>
<feature type="region of interest" description="Disordered" evidence="1">
    <location>
        <begin position="86"/>
        <end position="282"/>
    </location>
</feature>
<organism evidence="2 3">
    <name type="scientific">Apatococcus fuscideae</name>
    <dbReference type="NCBI Taxonomy" id="2026836"/>
    <lineage>
        <taxon>Eukaryota</taxon>
        <taxon>Viridiplantae</taxon>
        <taxon>Chlorophyta</taxon>
        <taxon>core chlorophytes</taxon>
        <taxon>Trebouxiophyceae</taxon>
        <taxon>Chlorellales</taxon>
        <taxon>Chlorellaceae</taxon>
        <taxon>Apatococcus</taxon>
    </lineage>
</organism>
<dbReference type="EMBL" id="JALJOV010000029">
    <property type="protein sequence ID" value="KAK9868435.1"/>
    <property type="molecule type" value="Genomic_DNA"/>
</dbReference>
<evidence type="ECO:0000313" key="3">
    <source>
        <dbReference type="Proteomes" id="UP001485043"/>
    </source>
</evidence>
<feature type="compositionally biased region" description="Low complexity" evidence="1">
    <location>
        <begin position="253"/>
        <end position="262"/>
    </location>
</feature>
<name>A0AAW1TFV4_9CHLO</name>
<dbReference type="Proteomes" id="UP001485043">
    <property type="component" value="Unassembled WGS sequence"/>
</dbReference>
<evidence type="ECO:0000313" key="2">
    <source>
        <dbReference type="EMBL" id="KAK9868435.1"/>
    </source>
</evidence>
<feature type="compositionally biased region" description="Polar residues" evidence="1">
    <location>
        <begin position="235"/>
        <end position="252"/>
    </location>
</feature>
<accession>A0AAW1TFV4</accession>
<comment type="caution">
    <text evidence="2">The sequence shown here is derived from an EMBL/GenBank/DDBJ whole genome shotgun (WGS) entry which is preliminary data.</text>
</comment>
<keyword evidence="3" id="KW-1185">Reference proteome</keyword>
<dbReference type="AlphaFoldDB" id="A0AAW1TFV4"/>
<proteinExistence type="predicted"/>
<feature type="compositionally biased region" description="Low complexity" evidence="1">
    <location>
        <begin position="42"/>
        <end position="51"/>
    </location>
</feature>
<feature type="compositionally biased region" description="Low complexity" evidence="1">
    <location>
        <begin position="163"/>
        <end position="176"/>
    </location>
</feature>
<reference evidence="2 3" key="1">
    <citation type="journal article" date="2024" name="Nat. Commun.">
        <title>Phylogenomics reveals the evolutionary origins of lichenization in chlorophyte algae.</title>
        <authorList>
            <person name="Puginier C."/>
            <person name="Libourel C."/>
            <person name="Otte J."/>
            <person name="Skaloud P."/>
            <person name="Haon M."/>
            <person name="Grisel S."/>
            <person name="Petersen M."/>
            <person name="Berrin J.G."/>
            <person name="Delaux P.M."/>
            <person name="Dal Grande F."/>
            <person name="Keller J."/>
        </authorList>
    </citation>
    <scope>NUCLEOTIDE SEQUENCE [LARGE SCALE GENOMIC DNA]</scope>
    <source>
        <strain evidence="2 3">SAG 2523</strain>
    </source>
</reference>
<sequence length="301" mass="32093">MSSYQLLNLSKPHAIPASGALAPRILRSKRGDPLQKQLIQQSSASRAAGGDSRVEHGAQMDRPGSGHSAAVPGSNMDLLAQLLAGQQPNGAPSRGHTPPPGIPSPLHRPIVQDDQQVGPTQPHLQQQVTTQRDVPGSPQPSAGRHQMPGELNPMGSPAGEPRPNSAQPSAAQPQASFRVPEPVIAEAHHRLQADQMTPSAQVNGGQLPQQHPPASMSLLQLLQQGNMQQNPQRHLFQSAQAQGRQQHANSVDQQFQPQQSPPASVDAHVSSGGHIPAGRLDDQGQQDLLSLWQNLQQQYAK</sequence>
<feature type="compositionally biased region" description="Polar residues" evidence="1">
    <location>
        <begin position="194"/>
        <end position="209"/>
    </location>
</feature>
<feature type="compositionally biased region" description="Low complexity" evidence="1">
    <location>
        <begin position="218"/>
        <end position="232"/>
    </location>
</feature>
<protein>
    <submittedName>
        <fullName evidence="2">Uncharacterized protein</fullName>
    </submittedName>
</protein>